<evidence type="ECO:0000256" key="2">
    <source>
        <dbReference type="ARBA" id="ARBA00022679"/>
    </source>
</evidence>
<dbReference type="PANTHER" id="PTHR10434:SF11">
    <property type="entry name" value="1-ACYL-SN-GLYCEROL-3-PHOSPHATE ACYLTRANSFERASE"/>
    <property type="match status" value="1"/>
</dbReference>
<dbReference type="EC" id="2.3.1.51" evidence="4"/>
<dbReference type="SUPFAM" id="SSF69593">
    <property type="entry name" value="Glycerol-3-phosphate (1)-acyltransferase"/>
    <property type="match status" value="1"/>
</dbReference>
<keyword evidence="2 4" id="KW-0808">Transferase</keyword>
<organism evidence="7 8">
    <name type="scientific">Coprinopsis marcescibilis</name>
    <name type="common">Agaric fungus</name>
    <name type="synonym">Psathyrella marcescibilis</name>
    <dbReference type="NCBI Taxonomy" id="230819"/>
    <lineage>
        <taxon>Eukaryota</taxon>
        <taxon>Fungi</taxon>
        <taxon>Dikarya</taxon>
        <taxon>Basidiomycota</taxon>
        <taxon>Agaricomycotina</taxon>
        <taxon>Agaricomycetes</taxon>
        <taxon>Agaricomycetidae</taxon>
        <taxon>Agaricales</taxon>
        <taxon>Agaricineae</taxon>
        <taxon>Psathyrellaceae</taxon>
        <taxon>Coprinopsis</taxon>
    </lineage>
</organism>
<feature type="region of interest" description="Disordered" evidence="5">
    <location>
        <begin position="267"/>
        <end position="350"/>
    </location>
</feature>
<feature type="domain" description="Phospholipid/glycerol acyltransferase" evidence="6">
    <location>
        <begin position="100"/>
        <end position="216"/>
    </location>
</feature>
<protein>
    <recommendedName>
        <fullName evidence="4">1-acyl-sn-glycerol-3-phosphate acyltransferase</fullName>
        <ecNumber evidence="4">2.3.1.51</ecNumber>
    </recommendedName>
</protein>
<evidence type="ECO:0000259" key="6">
    <source>
        <dbReference type="SMART" id="SM00563"/>
    </source>
</evidence>
<evidence type="ECO:0000256" key="1">
    <source>
        <dbReference type="ARBA" id="ARBA00008655"/>
    </source>
</evidence>
<evidence type="ECO:0000256" key="4">
    <source>
        <dbReference type="RuleBase" id="RU361267"/>
    </source>
</evidence>
<keyword evidence="4" id="KW-0443">Lipid metabolism</keyword>
<dbReference type="CDD" id="cd07989">
    <property type="entry name" value="LPLAT_AGPAT-like"/>
    <property type="match status" value="1"/>
</dbReference>
<evidence type="ECO:0000313" key="7">
    <source>
        <dbReference type="EMBL" id="TFK17114.1"/>
    </source>
</evidence>
<accession>A0A5C3KB39</accession>
<dbReference type="Pfam" id="PF01553">
    <property type="entry name" value="Acyltransferase"/>
    <property type="match status" value="1"/>
</dbReference>
<dbReference type="GO" id="GO:0006654">
    <property type="term" value="P:phosphatidic acid biosynthetic process"/>
    <property type="evidence" value="ECO:0007669"/>
    <property type="project" value="TreeGrafter"/>
</dbReference>
<dbReference type="NCBIfam" id="TIGR00530">
    <property type="entry name" value="AGP_acyltrn"/>
    <property type="match status" value="1"/>
</dbReference>
<comment type="similarity">
    <text evidence="1 4">Belongs to the 1-acyl-sn-glycerol-3-phosphate acyltransferase family.</text>
</comment>
<dbReference type="STRING" id="230819.A0A5C3KB39"/>
<comment type="catalytic activity">
    <reaction evidence="4">
        <text>a 1-acyl-sn-glycero-3-phosphate + an acyl-CoA = a 1,2-diacyl-sn-glycero-3-phosphate + CoA</text>
        <dbReference type="Rhea" id="RHEA:19709"/>
        <dbReference type="ChEBI" id="CHEBI:57287"/>
        <dbReference type="ChEBI" id="CHEBI:57970"/>
        <dbReference type="ChEBI" id="CHEBI:58342"/>
        <dbReference type="ChEBI" id="CHEBI:58608"/>
        <dbReference type="EC" id="2.3.1.51"/>
    </reaction>
</comment>
<evidence type="ECO:0000313" key="8">
    <source>
        <dbReference type="Proteomes" id="UP000307440"/>
    </source>
</evidence>
<dbReference type="SMART" id="SM00563">
    <property type="entry name" value="PlsC"/>
    <property type="match status" value="1"/>
</dbReference>
<dbReference type="GO" id="GO:0005783">
    <property type="term" value="C:endoplasmic reticulum"/>
    <property type="evidence" value="ECO:0007669"/>
    <property type="project" value="TreeGrafter"/>
</dbReference>
<keyword evidence="4" id="KW-0444">Lipid biosynthesis</keyword>
<dbReference type="GO" id="GO:0016020">
    <property type="term" value="C:membrane"/>
    <property type="evidence" value="ECO:0007669"/>
    <property type="project" value="InterPro"/>
</dbReference>
<feature type="compositionally biased region" description="Basic and acidic residues" evidence="5">
    <location>
        <begin position="267"/>
        <end position="278"/>
    </location>
</feature>
<keyword evidence="4" id="KW-1208">Phospholipid metabolism</keyword>
<dbReference type="InterPro" id="IPR002123">
    <property type="entry name" value="Plipid/glycerol_acylTrfase"/>
</dbReference>
<dbReference type="AlphaFoldDB" id="A0A5C3KB39"/>
<reference evidence="7 8" key="1">
    <citation type="journal article" date="2019" name="Nat. Ecol. Evol.">
        <title>Megaphylogeny resolves global patterns of mushroom evolution.</title>
        <authorList>
            <person name="Varga T."/>
            <person name="Krizsan K."/>
            <person name="Foldi C."/>
            <person name="Dima B."/>
            <person name="Sanchez-Garcia M."/>
            <person name="Sanchez-Ramirez S."/>
            <person name="Szollosi G.J."/>
            <person name="Szarkandi J.G."/>
            <person name="Papp V."/>
            <person name="Albert L."/>
            <person name="Andreopoulos W."/>
            <person name="Angelini C."/>
            <person name="Antonin V."/>
            <person name="Barry K.W."/>
            <person name="Bougher N.L."/>
            <person name="Buchanan P."/>
            <person name="Buyck B."/>
            <person name="Bense V."/>
            <person name="Catcheside P."/>
            <person name="Chovatia M."/>
            <person name="Cooper J."/>
            <person name="Damon W."/>
            <person name="Desjardin D."/>
            <person name="Finy P."/>
            <person name="Geml J."/>
            <person name="Haridas S."/>
            <person name="Hughes K."/>
            <person name="Justo A."/>
            <person name="Karasinski D."/>
            <person name="Kautmanova I."/>
            <person name="Kiss B."/>
            <person name="Kocsube S."/>
            <person name="Kotiranta H."/>
            <person name="LaButti K.M."/>
            <person name="Lechner B.E."/>
            <person name="Liimatainen K."/>
            <person name="Lipzen A."/>
            <person name="Lukacs Z."/>
            <person name="Mihaltcheva S."/>
            <person name="Morgado L.N."/>
            <person name="Niskanen T."/>
            <person name="Noordeloos M.E."/>
            <person name="Ohm R.A."/>
            <person name="Ortiz-Santana B."/>
            <person name="Ovrebo C."/>
            <person name="Racz N."/>
            <person name="Riley R."/>
            <person name="Savchenko A."/>
            <person name="Shiryaev A."/>
            <person name="Soop K."/>
            <person name="Spirin V."/>
            <person name="Szebenyi C."/>
            <person name="Tomsovsky M."/>
            <person name="Tulloss R.E."/>
            <person name="Uehling J."/>
            <person name="Grigoriev I.V."/>
            <person name="Vagvolgyi C."/>
            <person name="Papp T."/>
            <person name="Martin F.M."/>
            <person name="Miettinen O."/>
            <person name="Hibbett D.S."/>
            <person name="Nagy L.G."/>
        </authorList>
    </citation>
    <scope>NUCLEOTIDE SEQUENCE [LARGE SCALE GENOMIC DNA]</scope>
    <source>
        <strain evidence="7 8">CBS 121175</strain>
    </source>
</reference>
<evidence type="ECO:0000256" key="5">
    <source>
        <dbReference type="SAM" id="MobiDB-lite"/>
    </source>
</evidence>
<dbReference type="InterPro" id="IPR004552">
    <property type="entry name" value="AGP_acyltrans"/>
</dbReference>
<evidence type="ECO:0000256" key="3">
    <source>
        <dbReference type="ARBA" id="ARBA00023315"/>
    </source>
</evidence>
<sequence>MAFLLSLIKPLAYMSLPIILLRSVANVSPMARYYVKAIAYATTMVSVASCSIFAAAGYSIAGRQHDVDHWVARLFYTVTSKLFNVHVEVEGEEHLDSRPAILMANHQSFLDILILGRLMPTQSAIVSKKSLQYSPLGPFMSMSGTIFIDRSNPSKAVSSMNKAAELVKKLKISLWIFPEGTRRLSSETDMLPLKKGGFHLAINSGIPIIPIVAENYYDLYHTGTFKEGTIKVKVLPPIPTVGLTVADVGELSKRVRDTMLEALHEISRKSPEQSEKAKIQPISGIAATEKPSPSLDSPAISDVSGLSGLEMSSSSVSLSSSGSISRSKSDNGTETEEDEGMILVGRPTEQ</sequence>
<dbReference type="Proteomes" id="UP000307440">
    <property type="component" value="Unassembled WGS sequence"/>
</dbReference>
<keyword evidence="8" id="KW-1185">Reference proteome</keyword>
<proteinExistence type="inferred from homology"/>
<dbReference type="EMBL" id="ML210566">
    <property type="protein sequence ID" value="TFK17114.1"/>
    <property type="molecule type" value="Genomic_DNA"/>
</dbReference>
<dbReference type="OrthoDB" id="202234at2759"/>
<dbReference type="PANTHER" id="PTHR10434">
    <property type="entry name" value="1-ACYL-SN-GLYCEROL-3-PHOSPHATE ACYLTRANSFERASE"/>
    <property type="match status" value="1"/>
</dbReference>
<feature type="compositionally biased region" description="Low complexity" evidence="5">
    <location>
        <begin position="304"/>
        <end position="326"/>
    </location>
</feature>
<comment type="domain">
    <text evidence="4">The HXXXXD motif is essential for acyltransferase activity and may constitute the binding site for the phosphate moiety of the glycerol-3-phosphate.</text>
</comment>
<keyword evidence="4" id="KW-0594">Phospholipid biosynthesis</keyword>
<keyword evidence="3 4" id="KW-0012">Acyltransferase</keyword>
<gene>
    <name evidence="7" type="ORF">FA15DRAFT_676286</name>
</gene>
<dbReference type="GO" id="GO:0003841">
    <property type="term" value="F:1-acylglycerol-3-phosphate O-acyltransferase activity"/>
    <property type="evidence" value="ECO:0007669"/>
    <property type="project" value="UniProtKB-UniRule"/>
</dbReference>
<name>A0A5C3KB39_COPMA</name>